<dbReference type="Proteomes" id="UP000318017">
    <property type="component" value="Chromosome"/>
</dbReference>
<dbReference type="Gene3D" id="3.10.129.10">
    <property type="entry name" value="Hotdog Thioesterase"/>
    <property type="match status" value="1"/>
</dbReference>
<proteinExistence type="inferred from homology"/>
<gene>
    <name evidence="4" type="primary">ybgC_2</name>
    <name evidence="4" type="ORF">Q31a_58840</name>
</gene>
<dbReference type="PIRSF" id="PIRSF003230">
    <property type="entry name" value="YbgC"/>
    <property type="match status" value="1"/>
</dbReference>
<keyword evidence="2 4" id="KW-0378">Hydrolase</keyword>
<dbReference type="EMBL" id="CP036298">
    <property type="protein sequence ID" value="QDV27495.1"/>
    <property type="molecule type" value="Genomic_DNA"/>
</dbReference>
<reference evidence="4 5" key="1">
    <citation type="submission" date="2019-02" db="EMBL/GenBank/DDBJ databases">
        <title>Deep-cultivation of Planctomycetes and their phenomic and genomic characterization uncovers novel biology.</title>
        <authorList>
            <person name="Wiegand S."/>
            <person name="Jogler M."/>
            <person name="Boedeker C."/>
            <person name="Pinto D."/>
            <person name="Vollmers J."/>
            <person name="Rivas-Marin E."/>
            <person name="Kohn T."/>
            <person name="Peeters S.H."/>
            <person name="Heuer A."/>
            <person name="Rast P."/>
            <person name="Oberbeckmann S."/>
            <person name="Bunk B."/>
            <person name="Jeske O."/>
            <person name="Meyerdierks A."/>
            <person name="Storesund J.E."/>
            <person name="Kallscheuer N."/>
            <person name="Luecker S."/>
            <person name="Lage O.M."/>
            <person name="Pohl T."/>
            <person name="Merkel B.J."/>
            <person name="Hornburger P."/>
            <person name="Mueller R.-W."/>
            <person name="Bruemmer F."/>
            <person name="Labrenz M."/>
            <person name="Spormann A.M."/>
            <person name="Op den Camp H."/>
            <person name="Overmann J."/>
            <person name="Amann R."/>
            <person name="Jetten M.S.M."/>
            <person name="Mascher T."/>
            <person name="Medema M.H."/>
            <person name="Devos D.P."/>
            <person name="Kaster A.-K."/>
            <person name="Ovreas L."/>
            <person name="Rohde M."/>
            <person name="Galperin M.Y."/>
            <person name="Jogler C."/>
        </authorList>
    </citation>
    <scope>NUCLEOTIDE SEQUENCE [LARGE SCALE GENOMIC DNA]</scope>
    <source>
        <strain evidence="4 5">Q31a</strain>
    </source>
</reference>
<dbReference type="InterPro" id="IPR029069">
    <property type="entry name" value="HotDog_dom_sf"/>
</dbReference>
<evidence type="ECO:0000313" key="5">
    <source>
        <dbReference type="Proteomes" id="UP000318017"/>
    </source>
</evidence>
<dbReference type="PANTHER" id="PTHR31793:SF37">
    <property type="entry name" value="ACYL-COA THIOESTER HYDROLASE YBGC"/>
    <property type="match status" value="1"/>
</dbReference>
<dbReference type="InterPro" id="IPR006684">
    <property type="entry name" value="YbgC/YbaW"/>
</dbReference>
<evidence type="ECO:0000256" key="1">
    <source>
        <dbReference type="ARBA" id="ARBA00005953"/>
    </source>
</evidence>
<dbReference type="InterPro" id="IPR050563">
    <property type="entry name" value="4-hydroxybenzoyl-CoA_TE"/>
</dbReference>
<dbReference type="PANTHER" id="PTHR31793">
    <property type="entry name" value="4-HYDROXYBENZOYL-COA THIOESTERASE FAMILY MEMBER"/>
    <property type="match status" value="1"/>
</dbReference>
<dbReference type="AlphaFoldDB" id="A0A518GFX3"/>
<sequence length="165" mass="18709">MLKDNLNHVLLYVARLTLPMKVEHSLEIRVRYNETDGQGRVHHAQYLNYFERGRVELLRSLGHSYRDFEASGLMLVVSEMNVRYLGAAEFDDLLRVTTSVLRTRGVRIEHAYEIVKPAAGLLASERGTPESATDQPIVKATSVIACVDRTGKVQRLPKYMRIPTA</sequence>
<keyword evidence="5" id="KW-1185">Reference proteome</keyword>
<dbReference type="SUPFAM" id="SSF54637">
    <property type="entry name" value="Thioesterase/thiol ester dehydrase-isomerase"/>
    <property type="match status" value="1"/>
</dbReference>
<evidence type="ECO:0000256" key="2">
    <source>
        <dbReference type="ARBA" id="ARBA00022801"/>
    </source>
</evidence>
<comment type="similarity">
    <text evidence="1">Belongs to the 4-hydroxybenzoyl-CoA thioesterase family.</text>
</comment>
<feature type="domain" description="Thioesterase" evidence="3">
    <location>
        <begin position="39"/>
        <end position="116"/>
    </location>
</feature>
<dbReference type="Pfam" id="PF03061">
    <property type="entry name" value="4HBT"/>
    <property type="match status" value="1"/>
</dbReference>
<organism evidence="4 5">
    <name type="scientific">Aureliella helgolandensis</name>
    <dbReference type="NCBI Taxonomy" id="2527968"/>
    <lineage>
        <taxon>Bacteria</taxon>
        <taxon>Pseudomonadati</taxon>
        <taxon>Planctomycetota</taxon>
        <taxon>Planctomycetia</taxon>
        <taxon>Pirellulales</taxon>
        <taxon>Pirellulaceae</taxon>
        <taxon>Aureliella</taxon>
    </lineage>
</organism>
<protein>
    <submittedName>
        <fullName evidence="4">Acyl-CoA thioester hydrolase YbgC</fullName>
        <ecNumber evidence="4">3.1.2.-</ecNumber>
    </submittedName>
</protein>
<evidence type="ECO:0000313" key="4">
    <source>
        <dbReference type="EMBL" id="QDV27495.1"/>
    </source>
</evidence>
<dbReference type="EC" id="3.1.2.-" evidence="4"/>
<accession>A0A518GFX3</accession>
<dbReference type="NCBIfam" id="TIGR00051">
    <property type="entry name" value="YbgC/FadM family acyl-CoA thioesterase"/>
    <property type="match status" value="1"/>
</dbReference>
<name>A0A518GFX3_9BACT</name>
<dbReference type="GO" id="GO:0047617">
    <property type="term" value="F:fatty acyl-CoA hydrolase activity"/>
    <property type="evidence" value="ECO:0007669"/>
    <property type="project" value="TreeGrafter"/>
</dbReference>
<evidence type="ECO:0000259" key="3">
    <source>
        <dbReference type="Pfam" id="PF03061"/>
    </source>
</evidence>
<dbReference type="InterPro" id="IPR006683">
    <property type="entry name" value="Thioestr_dom"/>
</dbReference>
<dbReference type="CDD" id="cd00586">
    <property type="entry name" value="4HBT"/>
    <property type="match status" value="1"/>
</dbReference>
<dbReference type="KEGG" id="ahel:Q31a_58840"/>